<dbReference type="PANTHER" id="PTHR11709:SF71">
    <property type="entry name" value="OXIDOREDUCTASE TPCJ"/>
    <property type="match status" value="1"/>
</dbReference>
<evidence type="ECO:0000313" key="9">
    <source>
        <dbReference type="EMBL" id="OAL67389.1"/>
    </source>
</evidence>
<accession>A0A178F4Y3</accession>
<gene>
    <name evidence="9" type="ORF">A7C99_1253</name>
</gene>
<proteinExistence type="inferred from homology"/>
<dbReference type="Pfam" id="PF07732">
    <property type="entry name" value="Cu-oxidase_3"/>
    <property type="match status" value="1"/>
</dbReference>
<dbReference type="CDD" id="cd13901">
    <property type="entry name" value="CuRO_3_MaLCC_like"/>
    <property type="match status" value="1"/>
</dbReference>
<evidence type="ECO:0000256" key="1">
    <source>
        <dbReference type="ARBA" id="ARBA00010609"/>
    </source>
</evidence>
<feature type="domain" description="Plastocyanin-like" evidence="6">
    <location>
        <begin position="190"/>
        <end position="288"/>
    </location>
</feature>
<evidence type="ECO:0000256" key="5">
    <source>
        <dbReference type="SAM" id="SignalP"/>
    </source>
</evidence>
<dbReference type="PANTHER" id="PTHR11709">
    <property type="entry name" value="MULTI-COPPER OXIDASE"/>
    <property type="match status" value="1"/>
</dbReference>
<evidence type="ECO:0000256" key="4">
    <source>
        <dbReference type="ARBA" id="ARBA00023008"/>
    </source>
</evidence>
<dbReference type="Proteomes" id="UP000243015">
    <property type="component" value="Unassembled WGS sequence"/>
</dbReference>
<evidence type="ECO:0000256" key="3">
    <source>
        <dbReference type="ARBA" id="ARBA00023002"/>
    </source>
</evidence>
<evidence type="ECO:0000259" key="8">
    <source>
        <dbReference type="Pfam" id="PF07732"/>
    </source>
</evidence>
<sequence length="589" mass="66621">MRLNYLLHIGFFATCTLSLSVPRWKDTLPGPSFSPPPNVDSNSRVIECKYPSMKGWAADNGSKTGWLKWVGNGPAPAPGAFNITTDYENIFPEGVTRKYNLVVDEGTVNLDGVTANHAMLFNGQYPGPWIRVTQCPIAPEDTFTYSFRATQYGSTWYHSHYSLQYSDGLVGPLTIHGPSSAEYDASIDPLLLGDHLHRSAFQDYYKVQTRIPPEMDSQLLNGIGNYNNDTTRKPYSTLVKAGKKYLMRLINTSTDTTFVFSIDKHNFTVIGADLVPLEPYDTSHILIGIDVKDGDSFWIRMVPAGDGCSRFRKDHVPDERMGALYYGKKTNVLPKSEGGGYDISCRDEPYERLKPIQKWTVPDPLLAPDLMTKTQKIGIDIWNPPGRPADAPKIANWGVGPQPMWLNYSKPIVKNMDIEDWPETWTVYPANDYTHEQWVYLVVTGQEKQAELARTQAPNAHPLHFHGHDFALLQQSYEPFNSKNLNLKLDNPPRRDVVLLPSNGFVVIAFKADNPGSWLMHCHIAWHASAGLALQILEDKNDVVKYLKSHPEDVKEMRRVCDNWDKWYGNADNHYPAEFFQEDSGYLDD</sequence>
<evidence type="ECO:0000259" key="7">
    <source>
        <dbReference type="Pfam" id="PF07731"/>
    </source>
</evidence>
<dbReference type="EMBL" id="LHPM01000010">
    <property type="protein sequence ID" value="OAL67389.1"/>
    <property type="molecule type" value="Genomic_DNA"/>
</dbReference>
<dbReference type="VEuPathDB" id="FungiDB:TERG_07608"/>
<dbReference type="InterPro" id="IPR033138">
    <property type="entry name" value="Cu_oxidase_CS"/>
</dbReference>
<feature type="chain" id="PRO_5008085999" evidence="5">
    <location>
        <begin position="19"/>
        <end position="589"/>
    </location>
</feature>
<dbReference type="Gene3D" id="2.60.40.420">
    <property type="entry name" value="Cupredoxins - blue copper proteins"/>
    <property type="match status" value="4"/>
</dbReference>
<protein>
    <submittedName>
        <fullName evidence="9">Multicopper oxidase</fullName>
    </submittedName>
</protein>
<keyword evidence="4" id="KW-0186">Copper</keyword>
<evidence type="ECO:0000256" key="2">
    <source>
        <dbReference type="ARBA" id="ARBA00022723"/>
    </source>
</evidence>
<name>A0A178F4Y3_TRIRU</name>
<dbReference type="GO" id="GO:0016491">
    <property type="term" value="F:oxidoreductase activity"/>
    <property type="evidence" value="ECO:0007669"/>
    <property type="project" value="UniProtKB-KW"/>
</dbReference>
<feature type="domain" description="Plastocyanin-like" evidence="7">
    <location>
        <begin position="421"/>
        <end position="541"/>
    </location>
</feature>
<feature type="domain" description="Plastocyanin-like" evidence="8">
    <location>
        <begin position="132"/>
        <end position="179"/>
    </location>
</feature>
<evidence type="ECO:0000259" key="6">
    <source>
        <dbReference type="Pfam" id="PF00394"/>
    </source>
</evidence>
<dbReference type="InterPro" id="IPR002355">
    <property type="entry name" value="Cu_oxidase_Cu_BS"/>
</dbReference>
<dbReference type="InterPro" id="IPR011706">
    <property type="entry name" value="Cu-oxidase_C"/>
</dbReference>
<keyword evidence="3" id="KW-0560">Oxidoreductase</keyword>
<dbReference type="InterPro" id="IPR011707">
    <property type="entry name" value="Cu-oxidase-like_N"/>
</dbReference>
<reference evidence="9 10" key="1">
    <citation type="submission" date="2016-05" db="EMBL/GenBank/DDBJ databases">
        <title>Genome sequencing of Trichophyton rubrum CMCC(F)T1i isolated from hair.</title>
        <authorList>
            <person name="Zhan P."/>
            <person name="Tao Y."/>
            <person name="Liu W."/>
        </authorList>
    </citation>
    <scope>NUCLEOTIDE SEQUENCE [LARGE SCALE GENOMIC DNA]</scope>
    <source>
        <strain evidence="10">CMCC(F)T1i</strain>
    </source>
</reference>
<dbReference type="Pfam" id="PF07731">
    <property type="entry name" value="Cu-oxidase_2"/>
    <property type="match status" value="1"/>
</dbReference>
<organism evidence="9 10">
    <name type="scientific">Trichophyton rubrum</name>
    <name type="common">Athlete's foot fungus</name>
    <name type="synonym">Epidermophyton rubrum</name>
    <dbReference type="NCBI Taxonomy" id="5551"/>
    <lineage>
        <taxon>Eukaryota</taxon>
        <taxon>Fungi</taxon>
        <taxon>Dikarya</taxon>
        <taxon>Ascomycota</taxon>
        <taxon>Pezizomycotina</taxon>
        <taxon>Eurotiomycetes</taxon>
        <taxon>Eurotiomycetidae</taxon>
        <taxon>Onygenales</taxon>
        <taxon>Arthrodermataceae</taxon>
        <taxon>Trichophyton</taxon>
    </lineage>
</organism>
<keyword evidence="5" id="KW-0732">Signal</keyword>
<dbReference type="PROSITE" id="PS00079">
    <property type="entry name" value="MULTICOPPER_OXIDASE1"/>
    <property type="match status" value="1"/>
</dbReference>
<dbReference type="InterPro" id="IPR045087">
    <property type="entry name" value="Cu-oxidase_fam"/>
</dbReference>
<comment type="caution">
    <text evidence="9">The sequence shown here is derived from an EMBL/GenBank/DDBJ whole genome shotgun (WGS) entry which is preliminary data.</text>
</comment>
<dbReference type="Pfam" id="PF00394">
    <property type="entry name" value="Cu-oxidase"/>
    <property type="match status" value="1"/>
</dbReference>
<evidence type="ECO:0000313" key="10">
    <source>
        <dbReference type="Proteomes" id="UP000243015"/>
    </source>
</evidence>
<feature type="signal peptide" evidence="5">
    <location>
        <begin position="1"/>
        <end position="18"/>
    </location>
</feature>
<dbReference type="GO" id="GO:0005507">
    <property type="term" value="F:copper ion binding"/>
    <property type="evidence" value="ECO:0007669"/>
    <property type="project" value="InterPro"/>
</dbReference>
<keyword evidence="2" id="KW-0479">Metal-binding</keyword>
<dbReference type="SUPFAM" id="SSF49503">
    <property type="entry name" value="Cupredoxins"/>
    <property type="match status" value="3"/>
</dbReference>
<dbReference type="PROSITE" id="PS00080">
    <property type="entry name" value="MULTICOPPER_OXIDASE2"/>
    <property type="match status" value="1"/>
</dbReference>
<comment type="similarity">
    <text evidence="1">Belongs to the multicopper oxidase family.</text>
</comment>
<dbReference type="InterPro" id="IPR008972">
    <property type="entry name" value="Cupredoxin"/>
</dbReference>
<dbReference type="AlphaFoldDB" id="A0A178F4Y3"/>
<dbReference type="InterPro" id="IPR001117">
    <property type="entry name" value="Cu-oxidase_2nd"/>
</dbReference>